<evidence type="ECO:0000313" key="2">
    <source>
        <dbReference type="Proteomes" id="UP001560267"/>
    </source>
</evidence>
<proteinExistence type="predicted"/>
<dbReference type="InterPro" id="IPR051924">
    <property type="entry name" value="GST_Kappa/NadH"/>
</dbReference>
<dbReference type="InterPro" id="IPR036249">
    <property type="entry name" value="Thioredoxin-like_sf"/>
</dbReference>
<reference evidence="1 2" key="1">
    <citation type="submission" date="2024-07" db="EMBL/GenBank/DDBJ databases">
        <title>Draft Genome Sequence of Ferrimicrobium acidiphilum Strain YE2023, Isolated from a Pulp of Bioleach Reactor.</title>
        <authorList>
            <person name="Elkina Y.A."/>
            <person name="Bulaeva A.G."/>
            <person name="Beletsky A.V."/>
            <person name="Mardanov A.V."/>
        </authorList>
    </citation>
    <scope>NUCLEOTIDE SEQUENCE [LARGE SCALE GENOMIC DNA]</scope>
    <source>
        <strain evidence="1 2">YE2023</strain>
    </source>
</reference>
<dbReference type="Proteomes" id="UP001560267">
    <property type="component" value="Unassembled WGS sequence"/>
</dbReference>
<evidence type="ECO:0000313" key="1">
    <source>
        <dbReference type="EMBL" id="MEX6428403.1"/>
    </source>
</evidence>
<dbReference type="PANTHER" id="PTHR42943">
    <property type="entry name" value="GLUTATHIONE S-TRANSFERASE KAPPA"/>
    <property type="match status" value="1"/>
</dbReference>
<dbReference type="Pfam" id="PF22234">
    <property type="entry name" value="Rv2466c-like"/>
    <property type="match status" value="1"/>
</dbReference>
<name>A0ABV3XYN1_9ACTN</name>
<dbReference type="PANTHER" id="PTHR42943:SF2">
    <property type="entry name" value="GLUTATHIONE S-TRANSFERASE KAPPA 1"/>
    <property type="match status" value="1"/>
</dbReference>
<keyword evidence="2" id="KW-1185">Reference proteome</keyword>
<organism evidence="1 2">
    <name type="scientific">Ferrimicrobium acidiphilum</name>
    <dbReference type="NCBI Taxonomy" id="121039"/>
    <lineage>
        <taxon>Bacteria</taxon>
        <taxon>Bacillati</taxon>
        <taxon>Actinomycetota</taxon>
        <taxon>Acidimicrobiia</taxon>
        <taxon>Acidimicrobiales</taxon>
        <taxon>Acidimicrobiaceae</taxon>
        <taxon>Ferrimicrobium</taxon>
    </lineage>
</organism>
<comment type="caution">
    <text evidence="1">The sequence shown here is derived from an EMBL/GenBank/DDBJ whole genome shotgun (WGS) entry which is preliminary data.</text>
</comment>
<dbReference type="Gene3D" id="3.40.30.10">
    <property type="entry name" value="Glutaredoxin"/>
    <property type="match status" value="1"/>
</dbReference>
<dbReference type="EMBL" id="JBFSHR010000002">
    <property type="protein sequence ID" value="MEX6428403.1"/>
    <property type="molecule type" value="Genomic_DNA"/>
</dbReference>
<dbReference type="RefSeq" id="WP_369084088.1">
    <property type="nucleotide sequence ID" value="NZ_JBFSHR010000002.1"/>
</dbReference>
<protein>
    <submittedName>
        <fullName evidence="1">DsbA family protein</fullName>
    </submittedName>
</protein>
<dbReference type="SUPFAM" id="SSF52833">
    <property type="entry name" value="Thioredoxin-like"/>
    <property type="match status" value="1"/>
</dbReference>
<sequence length="243" mass="27449">MQTSKEPITVDFHFDILCPFAYLTSRWIRNVRDQRPLTINWRFFSLEEVNLEPGKKHPWERTWSYGWSMLRIAALLRREDAALVDRWYARAGSALHEAGQKPHDPSVARGLLEEIGLDPALVDLSMSDPSLDDEIRADHERVLTAGGFGVPTLIFENGHTLFGPVLIDPPSGEEALELWNMVETASRYPNFFELQQPKGPSQMQAITKALEPYLTGRDWKSINRGAEVRFGEGANGVCPKCAS</sequence>
<accession>A0ABV3XYN1</accession>
<gene>
    <name evidence="1" type="ORF">AB6A68_00905</name>
</gene>
<dbReference type="InterPro" id="IPR053977">
    <property type="entry name" value="Rv2466c-like"/>
</dbReference>